<proteinExistence type="predicted"/>
<keyword evidence="2" id="KW-1185">Reference proteome</keyword>
<dbReference type="Proteomes" id="UP000299102">
    <property type="component" value="Unassembled WGS sequence"/>
</dbReference>
<accession>A0A4C1WCR4</accession>
<name>A0A4C1WCR4_EUMVA</name>
<sequence length="186" mass="21279">MLAPRSGRADVSRRLASNPAITLWFACDGLQLSRRYSATTIKTARNLFRVILGNSKSKHRSIRWRNRNRGSSTTNDRVEPFLAHRFSYRTSKCVRYQLQLPKVIANTEYKEAAQLFEAESLSVPYSRIYMTTIKGDGERTAILLDDSAENRDEEGDPVLWATNCSSVVPERKFTPPESRIRDSLTY</sequence>
<organism evidence="1 2">
    <name type="scientific">Eumeta variegata</name>
    <name type="common">Bagworm moth</name>
    <name type="synonym">Eumeta japonica</name>
    <dbReference type="NCBI Taxonomy" id="151549"/>
    <lineage>
        <taxon>Eukaryota</taxon>
        <taxon>Metazoa</taxon>
        <taxon>Ecdysozoa</taxon>
        <taxon>Arthropoda</taxon>
        <taxon>Hexapoda</taxon>
        <taxon>Insecta</taxon>
        <taxon>Pterygota</taxon>
        <taxon>Neoptera</taxon>
        <taxon>Endopterygota</taxon>
        <taxon>Lepidoptera</taxon>
        <taxon>Glossata</taxon>
        <taxon>Ditrysia</taxon>
        <taxon>Tineoidea</taxon>
        <taxon>Psychidae</taxon>
        <taxon>Oiketicinae</taxon>
        <taxon>Eumeta</taxon>
    </lineage>
</organism>
<comment type="caution">
    <text evidence="1">The sequence shown here is derived from an EMBL/GenBank/DDBJ whole genome shotgun (WGS) entry which is preliminary data.</text>
</comment>
<dbReference type="EMBL" id="BGZK01000520">
    <property type="protein sequence ID" value="GBP48269.1"/>
    <property type="molecule type" value="Genomic_DNA"/>
</dbReference>
<reference evidence="1 2" key="1">
    <citation type="journal article" date="2019" name="Commun. Biol.">
        <title>The bagworm genome reveals a unique fibroin gene that provides high tensile strength.</title>
        <authorList>
            <person name="Kono N."/>
            <person name="Nakamura H."/>
            <person name="Ohtoshi R."/>
            <person name="Tomita M."/>
            <person name="Numata K."/>
            <person name="Arakawa K."/>
        </authorList>
    </citation>
    <scope>NUCLEOTIDE SEQUENCE [LARGE SCALE GENOMIC DNA]</scope>
</reference>
<evidence type="ECO:0000313" key="1">
    <source>
        <dbReference type="EMBL" id="GBP48269.1"/>
    </source>
</evidence>
<protein>
    <submittedName>
        <fullName evidence="1">Uncharacterized protein</fullName>
    </submittedName>
</protein>
<gene>
    <name evidence="1" type="ORF">EVAR_42989_1</name>
</gene>
<evidence type="ECO:0000313" key="2">
    <source>
        <dbReference type="Proteomes" id="UP000299102"/>
    </source>
</evidence>
<dbReference type="PROSITE" id="PS51257">
    <property type="entry name" value="PROKAR_LIPOPROTEIN"/>
    <property type="match status" value="1"/>
</dbReference>
<dbReference type="AlphaFoldDB" id="A0A4C1WCR4"/>